<keyword evidence="5" id="KW-0808">Transferase</keyword>
<dbReference type="Gene3D" id="3.40.50.150">
    <property type="entry name" value="Vaccinia Virus protein VP39"/>
    <property type="match status" value="1"/>
</dbReference>
<dbReference type="InterPro" id="IPR029063">
    <property type="entry name" value="SAM-dependent_MTases_sf"/>
</dbReference>
<evidence type="ECO:0000256" key="3">
    <source>
        <dbReference type="ARBA" id="ARBA00015963"/>
    </source>
</evidence>
<comment type="subcellular location">
    <subcellularLocation>
        <location evidence="1">Nucleus</location>
    </subcellularLocation>
</comment>
<evidence type="ECO:0000256" key="7">
    <source>
        <dbReference type="ARBA" id="ARBA00022694"/>
    </source>
</evidence>
<name>A0A2X0MHJ5_9BASI</name>
<dbReference type="InterPro" id="IPR049470">
    <property type="entry name" value="TRM61_C"/>
</dbReference>
<evidence type="ECO:0000256" key="1">
    <source>
        <dbReference type="ARBA" id="ARBA00004123"/>
    </source>
</evidence>
<keyword evidence="7" id="KW-0819">tRNA processing</keyword>
<dbReference type="GO" id="GO:0160107">
    <property type="term" value="F:tRNA (adenine(58)-N1)-methyltransferase activity"/>
    <property type="evidence" value="ECO:0007669"/>
    <property type="project" value="UniProtKB-EC"/>
</dbReference>
<dbReference type="Pfam" id="PF08704">
    <property type="entry name" value="GCD14"/>
    <property type="match status" value="1"/>
</dbReference>
<proteinExistence type="predicted"/>
<evidence type="ECO:0000259" key="11">
    <source>
        <dbReference type="Pfam" id="PF08704"/>
    </source>
</evidence>
<evidence type="ECO:0000313" key="13">
    <source>
        <dbReference type="Proteomes" id="UP000249464"/>
    </source>
</evidence>
<evidence type="ECO:0000256" key="8">
    <source>
        <dbReference type="ARBA" id="ARBA00023242"/>
    </source>
</evidence>
<accession>A0A2X0MHJ5</accession>
<dbReference type="STRING" id="796604.A0A2X0MHJ5"/>
<dbReference type="SUPFAM" id="SSF53335">
    <property type="entry name" value="S-adenosyl-L-methionine-dependent methyltransferases"/>
    <property type="match status" value="1"/>
</dbReference>
<feature type="domain" description="tRNA (adenine(58)-N(1))-methyltransferase catalytic subunit TRM61 C-terminal" evidence="11">
    <location>
        <begin position="57"/>
        <end position="288"/>
    </location>
</feature>
<gene>
    <name evidence="12" type="primary">BQ5605_C009g05763</name>
    <name evidence="12" type="ORF">BQ5605_C009G05763</name>
</gene>
<reference evidence="12 13" key="1">
    <citation type="submission" date="2016-11" db="EMBL/GenBank/DDBJ databases">
        <authorList>
            <person name="Jaros S."/>
            <person name="Januszkiewicz K."/>
            <person name="Wedrychowicz H."/>
        </authorList>
    </citation>
    <scope>NUCLEOTIDE SEQUENCE [LARGE SCALE GENOMIC DNA]</scope>
</reference>
<dbReference type="AlphaFoldDB" id="A0A2X0MHJ5"/>
<dbReference type="Pfam" id="PF14801">
    <property type="entry name" value="TrmI-like_N"/>
    <property type="match status" value="1"/>
</dbReference>
<keyword evidence="8" id="KW-0539">Nucleus</keyword>
<dbReference type="PROSITE" id="PS51620">
    <property type="entry name" value="SAM_TRM61"/>
    <property type="match status" value="1"/>
</dbReference>
<evidence type="ECO:0000256" key="5">
    <source>
        <dbReference type="ARBA" id="ARBA00022679"/>
    </source>
</evidence>
<keyword evidence="6" id="KW-0949">S-adenosyl-L-methionine</keyword>
<dbReference type="Proteomes" id="UP000249464">
    <property type="component" value="Unassembled WGS sequence"/>
</dbReference>
<protein>
    <recommendedName>
        <fullName evidence="3">tRNA (adenine(58)-N(1))-methyltransferase catalytic subunit TRM61</fullName>
        <ecNumber evidence="2">2.1.1.220</ecNumber>
    </recommendedName>
    <alternativeName>
        <fullName evidence="9">tRNA(m1A58)-methyltransferase subunit TRM61</fullName>
    </alternativeName>
</protein>
<evidence type="ECO:0000256" key="10">
    <source>
        <dbReference type="SAM" id="MobiDB-lite"/>
    </source>
</evidence>
<dbReference type="GO" id="GO:0031515">
    <property type="term" value="C:tRNA (m1A) methyltransferase complex"/>
    <property type="evidence" value="ECO:0007669"/>
    <property type="project" value="InterPro"/>
</dbReference>
<dbReference type="EMBL" id="FQNC01000049">
    <property type="protein sequence ID" value="SGY85555.1"/>
    <property type="molecule type" value="Genomic_DNA"/>
</dbReference>
<keyword evidence="4" id="KW-0489">Methyltransferase</keyword>
<evidence type="ECO:0000256" key="2">
    <source>
        <dbReference type="ARBA" id="ARBA00012796"/>
    </source>
</evidence>
<keyword evidence="13" id="KW-1185">Reference proteome</keyword>
<dbReference type="PANTHER" id="PTHR12133">
    <property type="entry name" value="TRNA (ADENINE(58)-N(1))-METHYLTRANSFERASE"/>
    <property type="match status" value="1"/>
</dbReference>
<organism evidence="12 13">
    <name type="scientific">Microbotryum silenes-dioicae</name>
    <dbReference type="NCBI Taxonomy" id="796604"/>
    <lineage>
        <taxon>Eukaryota</taxon>
        <taxon>Fungi</taxon>
        <taxon>Dikarya</taxon>
        <taxon>Basidiomycota</taxon>
        <taxon>Pucciniomycotina</taxon>
        <taxon>Microbotryomycetes</taxon>
        <taxon>Microbotryales</taxon>
        <taxon>Microbotryaceae</taxon>
        <taxon>Microbotryum</taxon>
    </lineage>
</organism>
<sequence>MSIALGDQVIVYSSRHEVNSITVTAGAQLHSRYGHFKHDDMVDIPFGSKFASANGRGFVHLLRPTPELWTLALPHRTQILYLPDIAFITSFLDIKAGSTVVEAGNGSFSHSLARTVGEQGRVHSFEYHEERFEKALAEFRDHGLGSIIALKHSNVYKDGFDLENQVDVGKLLARRGPVWHTVFLDLPAPWEALGHAKKALKVRRKVDPCIGIPCIEQVLKTVTALSEHGFSALVSCLHAPMPDITMYETLTRTHEPVVSLVPNVSEAIKRIQDVEIKKEHRRTMQISDALKRKAVKRKADELDCEPDRDVPAGRNHDHTAPSIDLAPQGDRSDCVSDSVPKNGVEATSESVAEGAHASDAYPKPSRIYVADHSKKPAQRGNREYAFKPSALTRGHTSYLTFATLMPEIVPAPSVHSSA</sequence>
<feature type="compositionally biased region" description="Basic and acidic residues" evidence="10">
    <location>
        <begin position="297"/>
        <end position="319"/>
    </location>
</feature>
<dbReference type="GO" id="GO:0005634">
    <property type="term" value="C:nucleus"/>
    <property type="evidence" value="ECO:0007669"/>
    <property type="project" value="UniProtKB-SubCell"/>
</dbReference>
<dbReference type="Gene3D" id="3.10.330.20">
    <property type="match status" value="1"/>
</dbReference>
<dbReference type="InterPro" id="IPR014816">
    <property type="entry name" value="tRNA_MeTrfase_Gcd14"/>
</dbReference>
<feature type="region of interest" description="Disordered" evidence="10">
    <location>
        <begin position="287"/>
        <end position="359"/>
    </location>
</feature>
<evidence type="ECO:0000256" key="4">
    <source>
        <dbReference type="ARBA" id="ARBA00022603"/>
    </source>
</evidence>
<evidence type="ECO:0000256" key="6">
    <source>
        <dbReference type="ARBA" id="ARBA00022691"/>
    </source>
</evidence>
<dbReference type="EC" id="2.1.1.220" evidence="2"/>
<evidence type="ECO:0000313" key="12">
    <source>
        <dbReference type="EMBL" id="SGY85555.1"/>
    </source>
</evidence>
<dbReference type="GO" id="GO:0030488">
    <property type="term" value="P:tRNA methylation"/>
    <property type="evidence" value="ECO:0007669"/>
    <property type="project" value="InterPro"/>
</dbReference>
<evidence type="ECO:0000256" key="9">
    <source>
        <dbReference type="ARBA" id="ARBA00033309"/>
    </source>
</evidence>
<dbReference type="PANTHER" id="PTHR12133:SF2">
    <property type="entry name" value="TRNA (ADENINE(58)-N(1))-METHYLTRANSFERASE CATALYTIC SUBUNIT TRMT61A"/>
    <property type="match status" value="1"/>
</dbReference>